<proteinExistence type="inferred from homology"/>
<accession>A0A3Q2G9T6</accession>
<dbReference type="GO" id="GO:0033743">
    <property type="term" value="F:peptide-methionine (R)-S-oxide reductase activity"/>
    <property type="evidence" value="ECO:0007669"/>
    <property type="project" value="InterPro"/>
</dbReference>
<dbReference type="Ensembl" id="ENSCVAT00000012900.1">
    <property type="protein sequence ID" value="ENSCVAP00000021005.1"/>
    <property type="gene ID" value="ENSCVAG00000002752.1"/>
</dbReference>
<evidence type="ECO:0000256" key="3">
    <source>
        <dbReference type="ARBA" id="ARBA00023002"/>
    </source>
</evidence>
<comment type="similarity">
    <text evidence="1">Belongs to the MsrB Met sulfoxide reductase family.</text>
</comment>
<sequence>MSFCFSGYLCSCECGNDLFFSSSKFQHPSLLPSFSETIHKDSVSRHPEGSVWEWKV</sequence>
<evidence type="ECO:0000256" key="1">
    <source>
        <dbReference type="ARBA" id="ARBA00007174"/>
    </source>
</evidence>
<feature type="domain" description="MsrB" evidence="5">
    <location>
        <begin position="1"/>
        <end position="56"/>
    </location>
</feature>
<organism evidence="6 7">
    <name type="scientific">Cyprinodon variegatus</name>
    <name type="common">Sheepshead minnow</name>
    <dbReference type="NCBI Taxonomy" id="28743"/>
    <lineage>
        <taxon>Eukaryota</taxon>
        <taxon>Metazoa</taxon>
        <taxon>Chordata</taxon>
        <taxon>Craniata</taxon>
        <taxon>Vertebrata</taxon>
        <taxon>Euteleostomi</taxon>
        <taxon>Actinopterygii</taxon>
        <taxon>Neopterygii</taxon>
        <taxon>Teleostei</taxon>
        <taxon>Neoteleostei</taxon>
        <taxon>Acanthomorphata</taxon>
        <taxon>Ovalentaria</taxon>
        <taxon>Atherinomorphae</taxon>
        <taxon>Cyprinodontiformes</taxon>
        <taxon>Cyprinodontidae</taxon>
        <taxon>Cyprinodon</taxon>
    </lineage>
</organism>
<evidence type="ECO:0000256" key="2">
    <source>
        <dbReference type="ARBA" id="ARBA00012498"/>
    </source>
</evidence>
<dbReference type="InterPro" id="IPR002579">
    <property type="entry name" value="Met_Sox_Rdtase_MsrB_dom"/>
</dbReference>
<keyword evidence="3" id="KW-0560">Oxidoreductase</keyword>
<protein>
    <recommendedName>
        <fullName evidence="2">L-methionine (R)-S-oxide reductase</fullName>
        <ecNumber evidence="2">1.8.4.14</ecNumber>
    </recommendedName>
</protein>
<dbReference type="Proteomes" id="UP000265020">
    <property type="component" value="Unassembled WGS sequence"/>
</dbReference>
<evidence type="ECO:0000256" key="4">
    <source>
        <dbReference type="ARBA" id="ARBA00049261"/>
    </source>
</evidence>
<name>A0A3Q2G9T6_CYPVA</name>
<evidence type="ECO:0000259" key="5">
    <source>
        <dbReference type="PROSITE" id="PS51790"/>
    </source>
</evidence>
<dbReference type="Gene3D" id="2.170.150.20">
    <property type="entry name" value="Peptide methionine sulfoxide reductase"/>
    <property type="match status" value="1"/>
</dbReference>
<comment type="catalytic activity">
    <reaction evidence="4">
        <text>[thioredoxin]-disulfide + L-methionine + H2O = L-methionine (R)-S-oxide + [thioredoxin]-dithiol</text>
        <dbReference type="Rhea" id="RHEA:21260"/>
        <dbReference type="Rhea" id="RHEA-COMP:10698"/>
        <dbReference type="Rhea" id="RHEA-COMP:10700"/>
        <dbReference type="ChEBI" id="CHEBI:15377"/>
        <dbReference type="ChEBI" id="CHEBI:29950"/>
        <dbReference type="ChEBI" id="CHEBI:50058"/>
        <dbReference type="ChEBI" id="CHEBI:57844"/>
        <dbReference type="ChEBI" id="CHEBI:58773"/>
        <dbReference type="EC" id="1.8.4.14"/>
    </reaction>
</comment>
<dbReference type="SUPFAM" id="SSF51316">
    <property type="entry name" value="Mss4-like"/>
    <property type="match status" value="1"/>
</dbReference>
<reference evidence="6" key="1">
    <citation type="submission" date="2025-08" db="UniProtKB">
        <authorList>
            <consortium name="Ensembl"/>
        </authorList>
    </citation>
    <scope>IDENTIFICATION</scope>
</reference>
<dbReference type="AlphaFoldDB" id="A0A3Q2G9T6"/>
<dbReference type="EC" id="1.8.4.14" evidence="2"/>
<keyword evidence="7" id="KW-1185">Reference proteome</keyword>
<dbReference type="InterPro" id="IPR011057">
    <property type="entry name" value="Mss4-like_sf"/>
</dbReference>
<dbReference type="GO" id="GO:0033745">
    <property type="term" value="F:L-methionine-(R)-S-oxide reductase activity"/>
    <property type="evidence" value="ECO:0007669"/>
    <property type="project" value="UniProtKB-EC"/>
</dbReference>
<evidence type="ECO:0000313" key="7">
    <source>
        <dbReference type="Proteomes" id="UP000265020"/>
    </source>
</evidence>
<reference evidence="6" key="2">
    <citation type="submission" date="2025-09" db="UniProtKB">
        <authorList>
            <consortium name="Ensembl"/>
        </authorList>
    </citation>
    <scope>IDENTIFICATION</scope>
</reference>
<evidence type="ECO:0000313" key="6">
    <source>
        <dbReference type="Ensembl" id="ENSCVAP00000021005.1"/>
    </source>
</evidence>
<dbReference type="PROSITE" id="PS51790">
    <property type="entry name" value="MSRB"/>
    <property type="match status" value="1"/>
</dbReference>